<keyword evidence="5" id="KW-0874">Quinone</keyword>
<comment type="function">
    <text evidence="5">NDH-1 shuttles electrons from NADH, via FMN and iron-sulfur (Fe-S) centers, to quinones in the respiratory chain. The immediate electron acceptor for the enzyme in this species is believed to be ubiquinone. Couples the redox reaction to proton translocation (for every two electrons transferred, four hydrogen ions are translocated across the cytoplasmic membrane), and thus conserves the redox energy in a proton gradient.</text>
</comment>
<keyword evidence="9" id="KW-1185">Reference proteome</keyword>
<keyword evidence="5" id="KW-0830">Ubiquinone</keyword>
<feature type="transmembrane region" description="Helical" evidence="5">
    <location>
        <begin position="107"/>
        <end position="127"/>
    </location>
</feature>
<dbReference type="Proteomes" id="UP000029273">
    <property type="component" value="Unassembled WGS sequence"/>
</dbReference>
<reference evidence="8 9" key="1">
    <citation type="journal article" date="2014" name="Genome Announc.">
        <title>Draft Genome Sequence of the Iron-Oxidizing, Acidophilic, and Halotolerant 'Thiobacillus prosperus' Type Strain DSM 5130.</title>
        <authorList>
            <person name="Ossandon F.J."/>
            <person name="Cardenas J.P."/>
            <person name="Corbett M."/>
            <person name="Quatrini R."/>
            <person name="Holmes D.S."/>
            <person name="Watkin E."/>
        </authorList>
    </citation>
    <scope>NUCLEOTIDE SEQUENCE [LARGE SCALE GENOMIC DNA]</scope>
    <source>
        <strain evidence="8 9">DSM 5130</strain>
    </source>
</reference>
<feature type="transmembrane region" description="Helical" evidence="5">
    <location>
        <begin position="410"/>
        <end position="426"/>
    </location>
</feature>
<dbReference type="InterPro" id="IPR001750">
    <property type="entry name" value="ND/Mrp_TM"/>
</dbReference>
<dbReference type="OrthoDB" id="9768329at2"/>
<comment type="caution">
    <text evidence="8">The sequence shown here is derived from an EMBL/GenBank/DDBJ whole genome shotgun (WGS) entry which is preliminary data.</text>
</comment>
<evidence type="ECO:0000256" key="4">
    <source>
        <dbReference type="ARBA" id="ARBA00023136"/>
    </source>
</evidence>
<proteinExistence type="inferred from homology"/>
<dbReference type="InterPro" id="IPR010096">
    <property type="entry name" value="NADH-Q_OxRdtase_suN/2"/>
</dbReference>
<evidence type="ECO:0000256" key="2">
    <source>
        <dbReference type="ARBA" id="ARBA00022692"/>
    </source>
</evidence>
<evidence type="ECO:0000256" key="5">
    <source>
        <dbReference type="HAMAP-Rule" id="MF_00445"/>
    </source>
</evidence>
<dbReference type="GO" id="GO:0012505">
    <property type="term" value="C:endomembrane system"/>
    <property type="evidence" value="ECO:0007669"/>
    <property type="project" value="UniProtKB-SubCell"/>
</dbReference>
<dbReference type="AlphaFoldDB" id="A0A1A6C721"/>
<dbReference type="GO" id="GO:0008137">
    <property type="term" value="F:NADH dehydrogenase (ubiquinone) activity"/>
    <property type="evidence" value="ECO:0007669"/>
    <property type="project" value="InterPro"/>
</dbReference>
<feature type="domain" description="NADH:quinone oxidoreductase/Mrp antiporter transmembrane" evidence="7">
    <location>
        <begin position="126"/>
        <end position="421"/>
    </location>
</feature>
<dbReference type="PANTHER" id="PTHR22773">
    <property type="entry name" value="NADH DEHYDROGENASE"/>
    <property type="match status" value="1"/>
</dbReference>
<protein>
    <recommendedName>
        <fullName evidence="5">NADH-quinone oxidoreductase subunit N</fullName>
        <ecNumber evidence="5">7.1.1.-</ecNumber>
    </recommendedName>
    <alternativeName>
        <fullName evidence="5">NADH dehydrogenase I subunit N</fullName>
    </alternativeName>
    <alternativeName>
        <fullName evidence="5">NDH-1 subunit N</fullName>
    </alternativeName>
</protein>
<evidence type="ECO:0000256" key="6">
    <source>
        <dbReference type="RuleBase" id="RU000320"/>
    </source>
</evidence>
<sequence length="481" mass="51825">MNHFPLTDITLVVPELFMLGMICAILVIDVFLRDEQRGVTYWLTQASLVGALILTLTMDEGTRRVGLSGTFIADPLSVLLKSAVYVLTIAVFAYSRRYQESRDLFRGEYFVLGLAGVLGMMVLISAYSLLTVYLGLELMSLALYAMVALQRDSGRASEAAMKYFVLGALASGMLLYGMSILYGLTGTLGMPEIAASLIQQNHPPMAVTFAVVFVVVGLAFKLGAVPFHMWVPDVYEGAPSSVTLYVGSVTKIAAFAMLLRLLAEALPSTHASWGGMLELMVVLSLAVGNVIAIAQTNIKRMLAYSTISHVGFVMLGVLTGTATGYAAAMFYVLIYALMSAGAFGMVVLLSRKGYEAENLSDFSGLNERSPWLAFVMLLFMFSMAGVPPTVGFYAKLVVLQSVIQVDQPWLALYAVIMSVIGAFYYLRVVKFIYFDKPVTNEPVVTGPVAGAIMSANGLSVLVLGLFPWVLMSICAAAAASL</sequence>
<dbReference type="EMBL" id="JQSG02000001">
    <property type="protein sequence ID" value="OBS10357.1"/>
    <property type="molecule type" value="Genomic_DNA"/>
</dbReference>
<feature type="transmembrane region" description="Helical" evidence="5">
    <location>
        <begin position="12"/>
        <end position="32"/>
    </location>
</feature>
<feature type="transmembrane region" description="Helical" evidence="5">
    <location>
        <begin position="39"/>
        <end position="58"/>
    </location>
</feature>
<keyword evidence="5" id="KW-1003">Cell membrane</keyword>
<feature type="transmembrane region" description="Helical" evidence="5">
    <location>
        <begin position="78"/>
        <end position="95"/>
    </location>
</feature>
<feature type="transmembrane region" description="Helical" evidence="5">
    <location>
        <begin position="205"/>
        <end position="230"/>
    </location>
</feature>
<dbReference type="GO" id="GO:0050136">
    <property type="term" value="F:NADH dehydrogenase (quinone) (non-electrogenic) activity"/>
    <property type="evidence" value="ECO:0007669"/>
    <property type="project" value="UniProtKB-UniRule"/>
</dbReference>
<comment type="catalytic activity">
    <reaction evidence="5">
        <text>a quinone + NADH + 5 H(+)(in) = a quinol + NAD(+) + 4 H(+)(out)</text>
        <dbReference type="Rhea" id="RHEA:57888"/>
        <dbReference type="ChEBI" id="CHEBI:15378"/>
        <dbReference type="ChEBI" id="CHEBI:24646"/>
        <dbReference type="ChEBI" id="CHEBI:57540"/>
        <dbReference type="ChEBI" id="CHEBI:57945"/>
        <dbReference type="ChEBI" id="CHEBI:132124"/>
    </reaction>
</comment>
<comment type="subcellular location">
    <subcellularLocation>
        <location evidence="5">Cell membrane</location>
        <topology evidence="5">Multi-pass membrane protein</topology>
    </subcellularLocation>
    <subcellularLocation>
        <location evidence="1">Endomembrane system</location>
        <topology evidence="1">Multi-pass membrane protein</topology>
    </subcellularLocation>
    <subcellularLocation>
        <location evidence="6">Membrane</location>
        <topology evidence="6">Multi-pass membrane protein</topology>
    </subcellularLocation>
</comment>
<dbReference type="RefSeq" id="WP_038087453.1">
    <property type="nucleotide sequence ID" value="NZ_JQSG02000001.1"/>
</dbReference>
<feature type="transmembrane region" description="Helical" evidence="5">
    <location>
        <begin position="371"/>
        <end position="390"/>
    </location>
</feature>
<name>A0A1A6C721_9GAMM</name>
<dbReference type="NCBIfam" id="NF004442">
    <property type="entry name" value="PRK05777.1-5"/>
    <property type="match status" value="1"/>
</dbReference>
<organism evidence="8 9">
    <name type="scientific">Acidihalobacter prosperus</name>
    <dbReference type="NCBI Taxonomy" id="160660"/>
    <lineage>
        <taxon>Bacteria</taxon>
        <taxon>Pseudomonadati</taxon>
        <taxon>Pseudomonadota</taxon>
        <taxon>Gammaproteobacteria</taxon>
        <taxon>Chromatiales</taxon>
        <taxon>Ectothiorhodospiraceae</taxon>
        <taxon>Acidihalobacter</taxon>
    </lineage>
</organism>
<evidence type="ECO:0000256" key="1">
    <source>
        <dbReference type="ARBA" id="ARBA00004127"/>
    </source>
</evidence>
<accession>A0A1A6C721</accession>
<keyword evidence="5" id="KW-0520">NAD</keyword>
<dbReference type="GO" id="GO:0042773">
    <property type="term" value="P:ATP synthesis coupled electron transport"/>
    <property type="evidence" value="ECO:0007669"/>
    <property type="project" value="InterPro"/>
</dbReference>
<keyword evidence="2 5" id="KW-0812">Transmembrane</keyword>
<dbReference type="PRINTS" id="PR01434">
    <property type="entry name" value="NADHDHGNASE5"/>
</dbReference>
<evidence type="ECO:0000313" key="8">
    <source>
        <dbReference type="EMBL" id="OBS10357.1"/>
    </source>
</evidence>
<feature type="transmembrane region" description="Helical" evidence="5">
    <location>
        <begin position="163"/>
        <end position="185"/>
    </location>
</feature>
<keyword evidence="5" id="KW-0813">Transport</keyword>
<gene>
    <name evidence="5" type="primary">nuoN</name>
    <name evidence="8" type="ORF">Thpro_020073</name>
</gene>
<evidence type="ECO:0000256" key="3">
    <source>
        <dbReference type="ARBA" id="ARBA00022989"/>
    </source>
</evidence>
<feature type="transmembrane region" description="Helical" evidence="5">
    <location>
        <begin position="275"/>
        <end position="294"/>
    </location>
</feature>
<feature type="transmembrane region" description="Helical" evidence="5">
    <location>
        <begin position="460"/>
        <end position="479"/>
    </location>
</feature>
<feature type="transmembrane region" description="Helical" evidence="5">
    <location>
        <begin position="301"/>
        <end position="322"/>
    </location>
</feature>
<keyword evidence="4 5" id="KW-0472">Membrane</keyword>
<comment type="similarity">
    <text evidence="5">Belongs to the complex I subunit 2 family.</text>
</comment>
<dbReference type="GO" id="GO:0048038">
    <property type="term" value="F:quinone binding"/>
    <property type="evidence" value="ECO:0007669"/>
    <property type="project" value="UniProtKB-KW"/>
</dbReference>
<dbReference type="Pfam" id="PF00361">
    <property type="entry name" value="Proton_antipo_M"/>
    <property type="match status" value="1"/>
</dbReference>
<dbReference type="STRING" id="160660.BJI67_09760"/>
<dbReference type="HAMAP" id="MF_00445">
    <property type="entry name" value="NDH1_NuoN_1"/>
    <property type="match status" value="1"/>
</dbReference>
<keyword evidence="3 5" id="KW-1133">Transmembrane helix</keyword>
<dbReference type="GO" id="GO:0005886">
    <property type="term" value="C:plasma membrane"/>
    <property type="evidence" value="ECO:0007669"/>
    <property type="project" value="UniProtKB-SubCell"/>
</dbReference>
<evidence type="ECO:0000259" key="7">
    <source>
        <dbReference type="Pfam" id="PF00361"/>
    </source>
</evidence>
<evidence type="ECO:0000313" key="9">
    <source>
        <dbReference type="Proteomes" id="UP000029273"/>
    </source>
</evidence>
<feature type="transmembrane region" description="Helical" evidence="5">
    <location>
        <begin position="133"/>
        <end position="151"/>
    </location>
</feature>
<feature type="transmembrane region" description="Helical" evidence="5">
    <location>
        <begin position="242"/>
        <end position="263"/>
    </location>
</feature>
<feature type="transmembrane region" description="Helical" evidence="5">
    <location>
        <begin position="328"/>
        <end position="350"/>
    </location>
</feature>
<comment type="subunit">
    <text evidence="5">NDH-1 is composed of 14 different subunits. Subunits NuoA, H, J, K, L, M, N constitute the membrane sector of the complex.</text>
</comment>
<dbReference type="NCBIfam" id="TIGR01770">
    <property type="entry name" value="NDH_I_N"/>
    <property type="match status" value="1"/>
</dbReference>
<dbReference type="EC" id="7.1.1.-" evidence="5"/>
<keyword evidence="5" id="KW-1278">Translocase</keyword>